<evidence type="ECO:0000313" key="3">
    <source>
        <dbReference type="Proteomes" id="UP000030147"/>
    </source>
</evidence>
<evidence type="ECO:0000256" key="1">
    <source>
        <dbReference type="SAM" id="Phobius"/>
    </source>
</evidence>
<dbReference type="InterPro" id="IPR020138">
    <property type="entry name" value="Uncharacterised_YqzF"/>
</dbReference>
<keyword evidence="1" id="KW-0812">Transmembrane</keyword>
<dbReference type="eggNOG" id="ENOG5032ZXQ">
    <property type="taxonomic scope" value="Bacteria"/>
</dbReference>
<dbReference type="OrthoDB" id="2989757at2"/>
<reference evidence="2 3" key="1">
    <citation type="journal article" date="2015" name="Stand. Genomic Sci.">
        <title>High quality draft genome sequence of the moderately halophilic bacterium Pontibacillus yanchengensis Y32(T) and comparison among Pontibacillus genomes.</title>
        <authorList>
            <person name="Huang J."/>
            <person name="Qiao Z.X."/>
            <person name="Tang J.W."/>
            <person name="Wang G."/>
        </authorList>
    </citation>
    <scope>NUCLEOTIDE SEQUENCE [LARGE SCALE GENOMIC DNA]</scope>
    <source>
        <strain evidence="2 3">Y32</strain>
    </source>
</reference>
<accession>A0A0A2TPP0</accession>
<organism evidence="2 3">
    <name type="scientific">Pontibacillus yanchengensis Y32</name>
    <dbReference type="NCBI Taxonomy" id="1385514"/>
    <lineage>
        <taxon>Bacteria</taxon>
        <taxon>Bacillati</taxon>
        <taxon>Bacillota</taxon>
        <taxon>Bacilli</taxon>
        <taxon>Bacillales</taxon>
        <taxon>Bacillaceae</taxon>
        <taxon>Pontibacillus</taxon>
    </lineage>
</organism>
<keyword evidence="1" id="KW-0472">Membrane</keyword>
<keyword evidence="3" id="KW-1185">Reference proteome</keyword>
<name>A0A0A2TPP0_9BACI</name>
<dbReference type="STRING" id="1385514.N782_20205"/>
<sequence length="77" mass="8784">MIRIIALFILVIPGASAVLGIKIMRDTLFGIEYPILFTLWFQFIVGFLLFLLGLAFIAGFILYRDRKLGKTKGRFKS</sequence>
<comment type="caution">
    <text evidence="2">The sequence shown here is derived from an EMBL/GenBank/DDBJ whole genome shotgun (WGS) entry which is preliminary data.</text>
</comment>
<dbReference type="Pfam" id="PF11118">
    <property type="entry name" value="DUF2627"/>
    <property type="match status" value="1"/>
</dbReference>
<keyword evidence="1" id="KW-1133">Transmembrane helix</keyword>
<gene>
    <name evidence="2" type="ORF">N782_20205</name>
</gene>
<dbReference type="RefSeq" id="WP_036823350.1">
    <property type="nucleotide sequence ID" value="NZ_AVBF01000072.1"/>
</dbReference>
<protein>
    <submittedName>
        <fullName evidence="2">Membrane protein</fullName>
    </submittedName>
</protein>
<proteinExistence type="predicted"/>
<dbReference type="Proteomes" id="UP000030147">
    <property type="component" value="Unassembled WGS sequence"/>
</dbReference>
<evidence type="ECO:0000313" key="2">
    <source>
        <dbReference type="EMBL" id="KGP71280.1"/>
    </source>
</evidence>
<dbReference type="AlphaFoldDB" id="A0A0A2TPP0"/>
<feature type="transmembrane region" description="Helical" evidence="1">
    <location>
        <begin position="41"/>
        <end position="63"/>
    </location>
</feature>
<dbReference type="EMBL" id="AVBF01000072">
    <property type="protein sequence ID" value="KGP71280.1"/>
    <property type="molecule type" value="Genomic_DNA"/>
</dbReference>